<dbReference type="PANTHER" id="PTHR10587:SF134">
    <property type="entry name" value="SECRETED PROTEIN"/>
    <property type="match status" value="1"/>
</dbReference>
<proteinExistence type="predicted"/>
<dbReference type="CDD" id="cd10955">
    <property type="entry name" value="CE4_BH0857_like"/>
    <property type="match status" value="1"/>
</dbReference>
<protein>
    <submittedName>
        <fullName evidence="2">Peptidoglycan/xylan/chitin deacetylase, PgdA/CDA1 family</fullName>
    </submittedName>
</protein>
<dbReference type="InterPro" id="IPR050248">
    <property type="entry name" value="Polysacc_deacetylase_ArnD"/>
</dbReference>
<dbReference type="AlphaFoldDB" id="A0A1G8GZ14"/>
<evidence type="ECO:0000313" key="3">
    <source>
        <dbReference type="Proteomes" id="UP000183263"/>
    </source>
</evidence>
<dbReference type="InterPro" id="IPR011330">
    <property type="entry name" value="Glyco_hydro/deAcase_b/a-brl"/>
</dbReference>
<name>A0A1G8GZ14_9NOCA</name>
<dbReference type="Pfam" id="PF01522">
    <property type="entry name" value="Polysacc_deac_1"/>
    <property type="match status" value="1"/>
</dbReference>
<keyword evidence="3" id="KW-1185">Reference proteome</keyword>
<reference evidence="2 3" key="1">
    <citation type="submission" date="2016-10" db="EMBL/GenBank/DDBJ databases">
        <authorList>
            <person name="de Groot N.N."/>
        </authorList>
    </citation>
    <scope>NUCLEOTIDE SEQUENCE [LARGE SCALE GENOMIC DNA]</scope>
    <source>
        <strain evidence="2 3">DSM 44892</strain>
    </source>
</reference>
<dbReference type="InterPro" id="IPR002509">
    <property type="entry name" value="NODB_dom"/>
</dbReference>
<organism evidence="2 3">
    <name type="scientific">Rhodococcus triatomae</name>
    <dbReference type="NCBI Taxonomy" id="300028"/>
    <lineage>
        <taxon>Bacteria</taxon>
        <taxon>Bacillati</taxon>
        <taxon>Actinomycetota</taxon>
        <taxon>Actinomycetes</taxon>
        <taxon>Mycobacteriales</taxon>
        <taxon>Nocardiaceae</taxon>
        <taxon>Rhodococcus</taxon>
    </lineage>
</organism>
<dbReference type="Proteomes" id="UP000183263">
    <property type="component" value="Unassembled WGS sequence"/>
</dbReference>
<dbReference type="GO" id="GO:0016810">
    <property type="term" value="F:hydrolase activity, acting on carbon-nitrogen (but not peptide) bonds"/>
    <property type="evidence" value="ECO:0007669"/>
    <property type="project" value="InterPro"/>
</dbReference>
<dbReference type="PANTHER" id="PTHR10587">
    <property type="entry name" value="GLYCOSYL TRANSFERASE-RELATED"/>
    <property type="match status" value="1"/>
</dbReference>
<dbReference type="Gene3D" id="3.20.20.370">
    <property type="entry name" value="Glycoside hydrolase/deacetylase"/>
    <property type="match status" value="1"/>
</dbReference>
<evidence type="ECO:0000259" key="1">
    <source>
        <dbReference type="PROSITE" id="PS51677"/>
    </source>
</evidence>
<dbReference type="GO" id="GO:0005975">
    <property type="term" value="P:carbohydrate metabolic process"/>
    <property type="evidence" value="ECO:0007669"/>
    <property type="project" value="InterPro"/>
</dbReference>
<feature type="domain" description="NodB homology" evidence="1">
    <location>
        <begin position="51"/>
        <end position="251"/>
    </location>
</feature>
<dbReference type="SUPFAM" id="SSF88713">
    <property type="entry name" value="Glycoside hydrolase/deacetylase"/>
    <property type="match status" value="1"/>
</dbReference>
<evidence type="ECO:0000313" key="2">
    <source>
        <dbReference type="EMBL" id="SDH99632.1"/>
    </source>
</evidence>
<accession>A0A1G8GZ14</accession>
<dbReference type="EMBL" id="FNDN01000004">
    <property type="protein sequence ID" value="SDH99632.1"/>
    <property type="molecule type" value="Genomic_DNA"/>
</dbReference>
<gene>
    <name evidence="2" type="ORF">SAMN05444695_104253</name>
</gene>
<dbReference type="PROSITE" id="PS51677">
    <property type="entry name" value="NODB"/>
    <property type="match status" value="1"/>
</dbReference>
<sequence length="251" mass="26229">MAPAPAARQGRAPAGVDRGALVARFEGVPATQWGTHLPGVVTHVSAGGPGRPLALTFDGCGGPAGSGVDHALLDLLERERIPATLFLNRRWIDAHPDLVRDLAAHPLFEVENHGSRHLPLSVHGRSAYGIDGTGSSAEVVDEVLDNHERIRTLTGREPHWFRAGTAHYDEVAVDIVGEIGVRIAGFAVNGDGGATFGAGQVRASLLGAESGAIVLLHLNHPQGGTAEGLEAALPELRASGTHFVLLEQGRD</sequence>